<feature type="binding site" evidence="11">
    <location>
        <position position="77"/>
    </location>
    <ligand>
        <name>Ca(2+)</name>
        <dbReference type="ChEBI" id="CHEBI:29108"/>
    </ligand>
</feature>
<dbReference type="PROSITE" id="PS00118">
    <property type="entry name" value="PA2_HIS"/>
    <property type="match status" value="1"/>
</dbReference>
<dbReference type="Proteomes" id="UP001497497">
    <property type="component" value="Unassembled WGS sequence"/>
</dbReference>
<evidence type="ECO:0000256" key="9">
    <source>
        <dbReference type="ARBA" id="ARBA00023157"/>
    </source>
</evidence>
<feature type="active site" evidence="10">
    <location>
        <position position="140"/>
    </location>
</feature>
<name>A0AAV2H6L1_LYMST</name>
<dbReference type="GO" id="GO:0004623">
    <property type="term" value="F:phospholipase A2 activity"/>
    <property type="evidence" value="ECO:0007669"/>
    <property type="project" value="UniProtKB-EC"/>
</dbReference>
<feature type="disulfide bond" evidence="12">
    <location>
        <begin position="93"/>
        <end position="146"/>
    </location>
</feature>
<keyword evidence="16" id="KW-1185">Reference proteome</keyword>
<dbReference type="InterPro" id="IPR016090">
    <property type="entry name" value="PLA2-like_dom"/>
</dbReference>
<dbReference type="GO" id="GO:0005509">
    <property type="term" value="F:calcium ion binding"/>
    <property type="evidence" value="ECO:0007669"/>
    <property type="project" value="InterPro"/>
</dbReference>
<comment type="caution">
    <text evidence="15">The sequence shown here is derived from an EMBL/GenBank/DDBJ whole genome shotgun (WGS) entry which is preliminary data.</text>
</comment>
<keyword evidence="4 11" id="KW-0479">Metal-binding</keyword>
<dbReference type="InterPro" id="IPR033113">
    <property type="entry name" value="PLA2_histidine"/>
</dbReference>
<feature type="binding site" evidence="11">
    <location>
        <position position="98"/>
    </location>
    <ligand>
        <name>Ca(2+)</name>
        <dbReference type="ChEBI" id="CHEBI:29108"/>
    </ligand>
</feature>
<feature type="disulfide bond" evidence="12">
    <location>
        <begin position="78"/>
        <end position="94"/>
    </location>
</feature>
<comment type="cofactor">
    <cofactor evidence="11">
        <name>Ca(2+)</name>
        <dbReference type="ChEBI" id="CHEBI:29108"/>
    </cofactor>
    <text evidence="11">Binds 1 Ca(2+) ion per subunit.</text>
</comment>
<dbReference type="AlphaFoldDB" id="A0AAV2H6L1"/>
<accession>A0AAV2H6L1</accession>
<evidence type="ECO:0000256" key="5">
    <source>
        <dbReference type="ARBA" id="ARBA00022801"/>
    </source>
</evidence>
<dbReference type="GO" id="GO:0050482">
    <property type="term" value="P:arachidonate secretion"/>
    <property type="evidence" value="ECO:0007669"/>
    <property type="project" value="InterPro"/>
</dbReference>
<keyword evidence="9 12" id="KW-1015">Disulfide bond</keyword>
<dbReference type="InterPro" id="IPR001211">
    <property type="entry name" value="PLA2"/>
</dbReference>
<comment type="similarity">
    <text evidence="13">Belongs to the phospholipase A2 family.</text>
</comment>
<feature type="binding site" evidence="11">
    <location>
        <position position="81"/>
    </location>
    <ligand>
        <name>Ca(2+)</name>
        <dbReference type="ChEBI" id="CHEBI:29108"/>
    </ligand>
</feature>
<dbReference type="PRINTS" id="PR00389">
    <property type="entry name" value="PHPHLIPASEA2"/>
</dbReference>
<dbReference type="PANTHER" id="PTHR11716">
    <property type="entry name" value="PHOSPHOLIPASE A2 FAMILY MEMBER"/>
    <property type="match status" value="1"/>
</dbReference>
<evidence type="ECO:0000256" key="13">
    <source>
        <dbReference type="RuleBase" id="RU003654"/>
    </source>
</evidence>
<keyword evidence="5" id="KW-0378">Hydrolase</keyword>
<evidence type="ECO:0000256" key="1">
    <source>
        <dbReference type="ARBA" id="ARBA00004613"/>
    </source>
</evidence>
<evidence type="ECO:0000256" key="7">
    <source>
        <dbReference type="ARBA" id="ARBA00022963"/>
    </source>
</evidence>
<dbReference type="EMBL" id="CAXITT010000047">
    <property type="protein sequence ID" value="CAL1529357.1"/>
    <property type="molecule type" value="Genomic_DNA"/>
</dbReference>
<dbReference type="GO" id="GO:0005576">
    <property type="term" value="C:extracellular region"/>
    <property type="evidence" value="ECO:0007669"/>
    <property type="project" value="UniProtKB-SubCell"/>
</dbReference>
<protein>
    <recommendedName>
        <fullName evidence="2">phospholipase A2</fullName>
        <ecNumber evidence="2">3.1.1.4</ecNumber>
    </recommendedName>
</protein>
<dbReference type="InterPro" id="IPR033112">
    <property type="entry name" value="PLA2_Asp_AS"/>
</dbReference>
<dbReference type="Gene3D" id="1.20.90.10">
    <property type="entry name" value="Phospholipase A2 domain"/>
    <property type="match status" value="1"/>
</dbReference>
<organism evidence="15 16">
    <name type="scientific">Lymnaea stagnalis</name>
    <name type="common">Great pond snail</name>
    <name type="synonym">Helix stagnalis</name>
    <dbReference type="NCBI Taxonomy" id="6523"/>
    <lineage>
        <taxon>Eukaryota</taxon>
        <taxon>Metazoa</taxon>
        <taxon>Spiralia</taxon>
        <taxon>Lophotrochozoa</taxon>
        <taxon>Mollusca</taxon>
        <taxon>Gastropoda</taxon>
        <taxon>Heterobranchia</taxon>
        <taxon>Euthyneura</taxon>
        <taxon>Panpulmonata</taxon>
        <taxon>Hygrophila</taxon>
        <taxon>Lymnaeoidea</taxon>
        <taxon>Lymnaeidae</taxon>
        <taxon>Lymnaea</taxon>
    </lineage>
</organism>
<dbReference type="SMART" id="SM00085">
    <property type="entry name" value="PA2c"/>
    <property type="match status" value="1"/>
</dbReference>
<dbReference type="GO" id="GO:0016042">
    <property type="term" value="P:lipid catabolic process"/>
    <property type="evidence" value="ECO:0007669"/>
    <property type="project" value="UniProtKB-KW"/>
</dbReference>
<comment type="subcellular location">
    <subcellularLocation>
        <location evidence="1">Secreted</location>
    </subcellularLocation>
</comment>
<feature type="disulfide bond" evidence="12">
    <location>
        <begin position="100"/>
        <end position="139"/>
    </location>
</feature>
<feature type="domain" description="Phospholipase A2-like central" evidence="14">
    <location>
        <begin position="52"/>
        <end position="161"/>
    </location>
</feature>
<evidence type="ECO:0000256" key="11">
    <source>
        <dbReference type="PIRSR" id="PIRSR601211-2"/>
    </source>
</evidence>
<evidence type="ECO:0000256" key="2">
    <source>
        <dbReference type="ARBA" id="ARBA00013278"/>
    </source>
</evidence>
<feature type="disulfide bond" evidence="12">
    <location>
        <begin position="125"/>
        <end position="137"/>
    </location>
</feature>
<sequence length="164" mass="17720">DFRVNKNKNGSEIYVDLYSTHCVCKPERCSDRPVSSAVARSAVTRDSSRKRDLLNLATTIHAYTGRSALDYNGYGCFCGLGGSGTPVDAVDRCCQAHDLCYHSTSCLIPHLSPEKEHCSGNSCTCTDPAGTCNYQVCHCDITFGACLTHATYVPAHKGYCPSHG</sequence>
<feature type="non-terminal residue" evidence="15">
    <location>
        <position position="1"/>
    </location>
</feature>
<evidence type="ECO:0000313" key="16">
    <source>
        <dbReference type="Proteomes" id="UP001497497"/>
    </source>
</evidence>
<keyword evidence="3" id="KW-0964">Secreted</keyword>
<evidence type="ECO:0000256" key="10">
    <source>
        <dbReference type="PIRSR" id="PIRSR601211-1"/>
    </source>
</evidence>
<dbReference type="CDD" id="cd00125">
    <property type="entry name" value="PLA2c"/>
    <property type="match status" value="1"/>
</dbReference>
<dbReference type="EC" id="3.1.1.4" evidence="2"/>
<evidence type="ECO:0000256" key="3">
    <source>
        <dbReference type="ARBA" id="ARBA00022525"/>
    </source>
</evidence>
<feature type="active site" evidence="10">
    <location>
        <position position="97"/>
    </location>
</feature>
<reference evidence="15 16" key="1">
    <citation type="submission" date="2024-04" db="EMBL/GenBank/DDBJ databases">
        <authorList>
            <consortium name="Genoscope - CEA"/>
            <person name="William W."/>
        </authorList>
    </citation>
    <scope>NUCLEOTIDE SEQUENCE [LARGE SCALE GENOMIC DNA]</scope>
</reference>
<dbReference type="PANTHER" id="PTHR11716:SF47">
    <property type="entry name" value="PHOSPHOLIPASE A2-ALPHA"/>
    <property type="match status" value="1"/>
</dbReference>
<feature type="binding site" evidence="11">
    <location>
        <position position="79"/>
    </location>
    <ligand>
        <name>Ca(2+)</name>
        <dbReference type="ChEBI" id="CHEBI:29108"/>
    </ligand>
</feature>
<dbReference type="SUPFAM" id="SSF48619">
    <property type="entry name" value="Phospholipase A2, PLA2"/>
    <property type="match status" value="1"/>
</dbReference>
<keyword evidence="7" id="KW-0442">Lipid degradation</keyword>
<keyword evidence="8" id="KW-0443">Lipid metabolism</keyword>
<feature type="disulfide bond" evidence="12">
    <location>
        <begin position="106"/>
        <end position="132"/>
    </location>
</feature>
<evidence type="ECO:0000256" key="8">
    <source>
        <dbReference type="ARBA" id="ARBA00023098"/>
    </source>
</evidence>
<evidence type="ECO:0000259" key="14">
    <source>
        <dbReference type="SMART" id="SM00085"/>
    </source>
</evidence>
<proteinExistence type="inferred from homology"/>
<evidence type="ECO:0000313" key="15">
    <source>
        <dbReference type="EMBL" id="CAL1529357.1"/>
    </source>
</evidence>
<dbReference type="PROSITE" id="PS00119">
    <property type="entry name" value="PA2_ASP"/>
    <property type="match status" value="1"/>
</dbReference>
<dbReference type="GO" id="GO:0006644">
    <property type="term" value="P:phospholipid metabolic process"/>
    <property type="evidence" value="ECO:0007669"/>
    <property type="project" value="InterPro"/>
</dbReference>
<evidence type="ECO:0000256" key="6">
    <source>
        <dbReference type="ARBA" id="ARBA00022837"/>
    </source>
</evidence>
<dbReference type="InterPro" id="IPR036444">
    <property type="entry name" value="PLipase_A2_dom_sf"/>
</dbReference>
<dbReference type="Pfam" id="PF00068">
    <property type="entry name" value="Phospholip_A2_1"/>
    <property type="match status" value="1"/>
</dbReference>
<evidence type="ECO:0000256" key="4">
    <source>
        <dbReference type="ARBA" id="ARBA00022723"/>
    </source>
</evidence>
<keyword evidence="6 11" id="KW-0106">Calcium</keyword>
<gene>
    <name evidence="15" type="ORF">GSLYS_00003512001</name>
</gene>
<evidence type="ECO:0000256" key="12">
    <source>
        <dbReference type="PIRSR" id="PIRSR601211-3"/>
    </source>
</evidence>